<dbReference type="Proteomes" id="UP000759131">
    <property type="component" value="Unassembled WGS sequence"/>
</dbReference>
<dbReference type="GO" id="GO:0005773">
    <property type="term" value="C:vacuole"/>
    <property type="evidence" value="ECO:0007669"/>
    <property type="project" value="GOC"/>
</dbReference>
<dbReference type="OrthoDB" id="192611at2759"/>
<keyword evidence="9" id="KW-0812">Transmembrane</keyword>
<keyword evidence="6" id="KW-0378">Hydrolase</keyword>
<dbReference type="GO" id="GO:0006624">
    <property type="term" value="P:vacuolar protein processing"/>
    <property type="evidence" value="ECO:0007669"/>
    <property type="project" value="TreeGrafter"/>
</dbReference>
<evidence type="ECO:0000256" key="8">
    <source>
        <dbReference type="SAM" id="MobiDB-lite"/>
    </source>
</evidence>
<evidence type="ECO:0000256" key="7">
    <source>
        <dbReference type="ARBA" id="ARBA00022807"/>
    </source>
</evidence>
<keyword evidence="5" id="KW-0732">Signal</keyword>
<sequence>MIAVTVFCIEFGDDFMSNFDSYTGAHSAYVTATISTLATINNVRNKKATLYKTIKRPCYITTIITTLIIINLHQTTANTIDTNFRDVFNSLTDNIPAPIRAVANLTTRHRQHHYQQVQIITEPDDSEWVDPDWPRPGPKWPPVRTTTDSVDDYMPTGYVIEEGKVCSTDNICVRPYSVCVDDRCYCAPGYKYNVLTQHCVRYNCTLAPNLEIDCSPPHDPYRSCSAKGQCVCDEGYAVNKTNGQQCVKGNGDTVATGAATHNWHWAWILVVIPIILGVVIAVCLRRKHRMLKESDVDHRRHQRVVFRPTGAATATTTEAERISAAPMLEHPLLSPPEAPPSYSQSTSQDTWAEHRPGPILSYGQRMREKQALWAVNAVPFGEHLTPEPAFNGTNWVVLVAGSNTWDNYRHQADVYHAYQVVKSRGIPDTNIIVMHYDDIAHNKQNKRPGVVINRPKGPDVYKGVPKDYVGNDVNPENFLAVLRGDEKLANAGKKVVKSGPNDHVFVYFVDHGDVNLVCFPKKYLYGEDLANELIAMHKNNRYAKLVFYMEACHSGSMFEKLLPKDINIYVTASSGPKESTDPYTAAWLYDSEHKDLTHESLQEQYLYIEMVINKSADHQYQHSHQYGDLSIAKLPVSQFLGAKNPPKPLDTTALEADNCDAIPSQDVFIYMKQKQILSAKDINEKQRYLSELSDALKGRQYVDKHLYAFHKLGVFVNICESLAQTSDADIAVNQLIANCNKLEKHEFLSIQ</sequence>
<reference evidence="10" key="1">
    <citation type="submission" date="2020-11" db="EMBL/GenBank/DDBJ databases">
        <authorList>
            <person name="Tran Van P."/>
        </authorList>
    </citation>
    <scope>NUCLEOTIDE SEQUENCE</scope>
</reference>
<dbReference type="EC" id="3.4.22.34" evidence="3"/>
<evidence type="ECO:0000313" key="10">
    <source>
        <dbReference type="EMBL" id="CAD7622140.1"/>
    </source>
</evidence>
<dbReference type="InterPro" id="IPR001096">
    <property type="entry name" value="Peptidase_C13"/>
</dbReference>
<dbReference type="GO" id="GO:0004197">
    <property type="term" value="F:cysteine-type endopeptidase activity"/>
    <property type="evidence" value="ECO:0007669"/>
    <property type="project" value="UniProtKB-EC"/>
</dbReference>
<evidence type="ECO:0000256" key="2">
    <source>
        <dbReference type="ARBA" id="ARBA00009941"/>
    </source>
</evidence>
<keyword evidence="4" id="KW-0645">Protease</keyword>
<evidence type="ECO:0000256" key="5">
    <source>
        <dbReference type="ARBA" id="ARBA00022729"/>
    </source>
</evidence>
<proteinExistence type="inferred from homology"/>
<dbReference type="PANTHER" id="PTHR12000:SF21">
    <property type="entry name" value="LEGUMAIN-RELATED"/>
    <property type="match status" value="1"/>
</dbReference>
<accession>A0A7R9KFT4</accession>
<dbReference type="PANTHER" id="PTHR12000">
    <property type="entry name" value="HEMOGLOBINASE FAMILY MEMBER"/>
    <property type="match status" value="1"/>
</dbReference>
<dbReference type="PRINTS" id="PR00776">
    <property type="entry name" value="HEMOGLOBNASE"/>
</dbReference>
<comment type="catalytic activity">
    <reaction evidence="1">
        <text>Hydrolysis of proteins and small molecule substrates at -Asn-|-Xaa- bonds.</text>
        <dbReference type="EC" id="3.4.22.34"/>
    </reaction>
</comment>
<comment type="similarity">
    <text evidence="2">Belongs to the peptidase C13 family.</text>
</comment>
<evidence type="ECO:0000313" key="11">
    <source>
        <dbReference type="Proteomes" id="UP000759131"/>
    </source>
</evidence>
<dbReference type="EMBL" id="OC855515">
    <property type="protein sequence ID" value="CAD7622140.1"/>
    <property type="molecule type" value="Genomic_DNA"/>
</dbReference>
<evidence type="ECO:0000256" key="6">
    <source>
        <dbReference type="ARBA" id="ARBA00022801"/>
    </source>
</evidence>
<name>A0A7R9KFT4_9ACAR</name>
<feature type="transmembrane region" description="Helical" evidence="9">
    <location>
        <begin position="263"/>
        <end position="284"/>
    </location>
</feature>
<keyword evidence="11" id="KW-1185">Reference proteome</keyword>
<dbReference type="Gene3D" id="3.40.50.1460">
    <property type="match status" value="1"/>
</dbReference>
<organism evidence="10">
    <name type="scientific">Medioppia subpectinata</name>
    <dbReference type="NCBI Taxonomy" id="1979941"/>
    <lineage>
        <taxon>Eukaryota</taxon>
        <taxon>Metazoa</taxon>
        <taxon>Ecdysozoa</taxon>
        <taxon>Arthropoda</taxon>
        <taxon>Chelicerata</taxon>
        <taxon>Arachnida</taxon>
        <taxon>Acari</taxon>
        <taxon>Acariformes</taxon>
        <taxon>Sarcoptiformes</taxon>
        <taxon>Oribatida</taxon>
        <taxon>Brachypylina</taxon>
        <taxon>Oppioidea</taxon>
        <taxon>Oppiidae</taxon>
        <taxon>Medioppia</taxon>
    </lineage>
</organism>
<evidence type="ECO:0000256" key="4">
    <source>
        <dbReference type="ARBA" id="ARBA00022670"/>
    </source>
</evidence>
<dbReference type="EMBL" id="CAJPIZ010000940">
    <property type="protein sequence ID" value="CAG2102570.1"/>
    <property type="molecule type" value="Genomic_DNA"/>
</dbReference>
<keyword evidence="9" id="KW-1133">Transmembrane helix</keyword>
<dbReference type="GO" id="GO:0051603">
    <property type="term" value="P:proteolysis involved in protein catabolic process"/>
    <property type="evidence" value="ECO:0007669"/>
    <property type="project" value="TreeGrafter"/>
</dbReference>
<keyword evidence="9" id="KW-0472">Membrane</keyword>
<dbReference type="AlphaFoldDB" id="A0A7R9KFT4"/>
<evidence type="ECO:0000256" key="9">
    <source>
        <dbReference type="SAM" id="Phobius"/>
    </source>
</evidence>
<feature type="compositionally biased region" description="Polar residues" evidence="8">
    <location>
        <begin position="341"/>
        <end position="350"/>
    </location>
</feature>
<feature type="region of interest" description="Disordered" evidence="8">
    <location>
        <begin position="333"/>
        <end position="354"/>
    </location>
</feature>
<dbReference type="InterPro" id="IPR009030">
    <property type="entry name" value="Growth_fac_rcpt_cys_sf"/>
</dbReference>
<evidence type="ECO:0000256" key="1">
    <source>
        <dbReference type="ARBA" id="ARBA00000810"/>
    </source>
</evidence>
<keyword evidence="7" id="KW-0788">Thiol protease</keyword>
<protein>
    <recommendedName>
        <fullName evidence="3">legumain</fullName>
        <ecNumber evidence="3">3.4.22.34</ecNumber>
    </recommendedName>
</protein>
<dbReference type="SUPFAM" id="SSF57184">
    <property type="entry name" value="Growth factor receptor domain"/>
    <property type="match status" value="1"/>
</dbReference>
<dbReference type="Pfam" id="PF01650">
    <property type="entry name" value="Peptidase_C13"/>
    <property type="match status" value="1"/>
</dbReference>
<dbReference type="FunFam" id="3.40.50.1460:FF:000006">
    <property type="entry name" value="Legumain"/>
    <property type="match status" value="1"/>
</dbReference>
<evidence type="ECO:0000256" key="3">
    <source>
        <dbReference type="ARBA" id="ARBA00012628"/>
    </source>
</evidence>
<gene>
    <name evidence="10" type="ORF">OSB1V03_LOCUS2608</name>
</gene>